<accession>A0ABS7CHT5</accession>
<comment type="caution">
    <text evidence="2">The sequence shown here is derived from an EMBL/GenBank/DDBJ whole genome shotgun (WGS) entry which is preliminary data.</text>
</comment>
<dbReference type="EMBL" id="JAHZIK010002232">
    <property type="protein sequence ID" value="MBW7460443.1"/>
    <property type="molecule type" value="Genomic_DNA"/>
</dbReference>
<name>A0ABS7CHT5_9BACL</name>
<protein>
    <submittedName>
        <fullName evidence="2">Gfo/Idh/MocA family oxidoreductase</fullName>
    </submittedName>
</protein>
<feature type="domain" description="GFO/IDH/MocA-like oxidoreductase" evidence="1">
    <location>
        <begin position="35"/>
        <end position="157"/>
    </location>
</feature>
<dbReference type="Gene3D" id="3.40.50.720">
    <property type="entry name" value="NAD(P)-binding Rossmann-like Domain"/>
    <property type="match status" value="1"/>
</dbReference>
<proteinExistence type="predicted"/>
<dbReference type="SUPFAM" id="SSF55347">
    <property type="entry name" value="Glyceraldehyde-3-phosphate dehydrogenase-like, C-terminal domain"/>
    <property type="match status" value="1"/>
</dbReference>
<dbReference type="PANTHER" id="PTHR43249:SF1">
    <property type="entry name" value="D-GLUCOSIDE 3-DEHYDROGENASE"/>
    <property type="match status" value="1"/>
</dbReference>
<feature type="non-terminal residue" evidence="2">
    <location>
        <position position="1"/>
    </location>
</feature>
<sequence length="244" mass="26715">PMAMNDAEAAELTAIAEAGGLLLSVISQRRFEPQHQLLKQLVEQDALGSLLFAEVSVPYYRTQDYYDSAAWRGTIREDGGSLMNQGIHSIDLLLWLIGRPVSVYGKIATQTHQMEAEDLGVAIVNFDNGAFGTIMASTSIKPGFPAGLNLYGDKGTIKILGTDITYWSVEGLEEPTLQQTGTSGGVSDPLSIQHTCHRLQIDDILDALEKNREPLVTGKDGYTSLLLVRKIYESSKLGMELWLD</sequence>
<dbReference type="InterPro" id="IPR055170">
    <property type="entry name" value="GFO_IDH_MocA-like_dom"/>
</dbReference>
<dbReference type="InterPro" id="IPR052515">
    <property type="entry name" value="Gfo/Idh/MocA_Oxidoreductase"/>
</dbReference>
<keyword evidence="3" id="KW-1185">Reference proteome</keyword>
<dbReference type="PANTHER" id="PTHR43249">
    <property type="entry name" value="UDP-N-ACETYL-2-AMINO-2-DEOXY-D-GLUCURONATE OXIDASE"/>
    <property type="match status" value="1"/>
</dbReference>
<evidence type="ECO:0000313" key="3">
    <source>
        <dbReference type="Proteomes" id="UP001519887"/>
    </source>
</evidence>
<reference evidence="2 3" key="1">
    <citation type="submission" date="2021-07" db="EMBL/GenBank/DDBJ databases">
        <title>Paenibacillus radiodurans sp. nov., isolated from the southeastern edge of Tengger Desert.</title>
        <authorList>
            <person name="Zhang G."/>
        </authorList>
    </citation>
    <scope>NUCLEOTIDE SEQUENCE [LARGE SCALE GENOMIC DNA]</scope>
    <source>
        <strain evidence="2 3">CCM 7311</strain>
    </source>
</reference>
<evidence type="ECO:0000259" key="1">
    <source>
        <dbReference type="Pfam" id="PF22725"/>
    </source>
</evidence>
<dbReference type="Proteomes" id="UP001519887">
    <property type="component" value="Unassembled WGS sequence"/>
</dbReference>
<dbReference type="Pfam" id="PF22725">
    <property type="entry name" value="GFO_IDH_MocA_C3"/>
    <property type="match status" value="1"/>
</dbReference>
<evidence type="ECO:0000313" key="2">
    <source>
        <dbReference type="EMBL" id="MBW7460443.1"/>
    </source>
</evidence>
<dbReference type="Gene3D" id="3.30.360.10">
    <property type="entry name" value="Dihydrodipicolinate Reductase, domain 2"/>
    <property type="match status" value="1"/>
</dbReference>
<gene>
    <name evidence="2" type="ORF">K0U00_40910</name>
</gene>
<organism evidence="2 3">
    <name type="scientific">Paenibacillus sepulcri</name>
    <dbReference type="NCBI Taxonomy" id="359917"/>
    <lineage>
        <taxon>Bacteria</taxon>
        <taxon>Bacillati</taxon>
        <taxon>Bacillota</taxon>
        <taxon>Bacilli</taxon>
        <taxon>Bacillales</taxon>
        <taxon>Paenibacillaceae</taxon>
        <taxon>Paenibacillus</taxon>
    </lineage>
</organism>